<dbReference type="EMBL" id="JAYGHY010000074">
    <property type="protein sequence ID" value="MEA5443878.1"/>
    <property type="molecule type" value="Genomic_DNA"/>
</dbReference>
<dbReference type="InterPro" id="IPR015813">
    <property type="entry name" value="Pyrv/PenolPyrv_kinase-like_dom"/>
</dbReference>
<dbReference type="Pfam" id="PF03328">
    <property type="entry name" value="HpcH_HpaI"/>
    <property type="match status" value="1"/>
</dbReference>
<dbReference type="InterPro" id="IPR005000">
    <property type="entry name" value="Aldolase/citrate-lyase_domain"/>
</dbReference>
<dbReference type="RefSeq" id="WP_323357835.1">
    <property type="nucleotide sequence ID" value="NZ_JAYGHY010000074.1"/>
</dbReference>
<dbReference type="InterPro" id="IPR040442">
    <property type="entry name" value="Pyrv_kinase-like_dom_sf"/>
</dbReference>
<evidence type="ECO:0000313" key="4">
    <source>
        <dbReference type="EMBL" id="MEA5443878.1"/>
    </source>
</evidence>
<keyword evidence="4" id="KW-0456">Lyase</keyword>
<keyword evidence="2" id="KW-1133">Transmembrane helix</keyword>
<name>A0ABU5SZC9_9CYAN</name>
<evidence type="ECO:0000259" key="3">
    <source>
        <dbReference type="Pfam" id="PF03328"/>
    </source>
</evidence>
<evidence type="ECO:0000313" key="5">
    <source>
        <dbReference type="Proteomes" id="UP001302329"/>
    </source>
</evidence>
<feature type="non-terminal residue" evidence="4">
    <location>
        <position position="1"/>
    </location>
</feature>
<dbReference type="PANTHER" id="PTHR31272">
    <property type="entry name" value="CYTOCHROME C-TYPE BIOGENESIS PROTEIN HI_1454-RELATED"/>
    <property type="match status" value="1"/>
</dbReference>
<dbReference type="Proteomes" id="UP001302329">
    <property type="component" value="Unassembled WGS sequence"/>
</dbReference>
<feature type="domain" description="HpcH/HpaI aldolase/citrate lyase" evidence="3">
    <location>
        <begin position="11"/>
        <end position="90"/>
    </location>
</feature>
<keyword evidence="2" id="KW-0812">Transmembrane</keyword>
<organism evidence="4 5">
    <name type="scientific">Cyanobium gracile UHCC 0281</name>
    <dbReference type="NCBI Taxonomy" id="3110309"/>
    <lineage>
        <taxon>Bacteria</taxon>
        <taxon>Bacillati</taxon>
        <taxon>Cyanobacteriota</taxon>
        <taxon>Cyanophyceae</taxon>
        <taxon>Synechococcales</taxon>
        <taxon>Prochlorococcaceae</taxon>
        <taxon>Cyanobium</taxon>
    </lineage>
</organism>
<proteinExistence type="predicted"/>
<comment type="caution">
    <text evidence="4">The sequence shown here is derived from an EMBL/GenBank/DDBJ whole genome shotgun (WGS) entry which is preliminary data.</text>
</comment>
<protein>
    <submittedName>
        <fullName evidence="4">Aldolase/citrate lyase family protein</fullName>
    </submittedName>
</protein>
<dbReference type="InterPro" id="IPR051790">
    <property type="entry name" value="Cytochrome_c-biogenesis_DsbD"/>
</dbReference>
<keyword evidence="2" id="KW-0472">Membrane</keyword>
<sequence length="165" mass="16895">MEHSGLGIEGVKAQCAFARAAGIVPMVRLPRPDPGLAPPLLDAGALGIMMPLVESAAQARALVDACRYRPEGRRGLAFGLAATPCTTPVLAVLLAWMAQSGQPLVGMLLLCSFGAGQVMPLLLAGTMAASLPGLLQLRRLGQWVPPISGVVLLASGGLTLLSVLP</sequence>
<gene>
    <name evidence="4" type="ORF">VB739_15070</name>
</gene>
<keyword evidence="1" id="KW-0479">Metal-binding</keyword>
<dbReference type="Gene3D" id="3.20.20.60">
    <property type="entry name" value="Phosphoenolpyruvate-binding domains"/>
    <property type="match status" value="1"/>
</dbReference>
<evidence type="ECO:0000256" key="2">
    <source>
        <dbReference type="SAM" id="Phobius"/>
    </source>
</evidence>
<dbReference type="PANTHER" id="PTHR31272:SF6">
    <property type="entry name" value="CYTOCHROME C-TYPE BIOGENESIS CCDA-LIKE CHLOROPLASTIC PROTEIN"/>
    <property type="match status" value="1"/>
</dbReference>
<accession>A0ABU5SZC9</accession>
<reference evidence="4 5" key="1">
    <citation type="submission" date="2023-12" db="EMBL/GenBank/DDBJ databases">
        <title>Baltic Sea Cyanobacteria.</title>
        <authorList>
            <person name="Delbaje E."/>
            <person name="Fewer D.P."/>
            <person name="Shishido T.K."/>
        </authorList>
    </citation>
    <scope>NUCLEOTIDE SEQUENCE [LARGE SCALE GENOMIC DNA]</scope>
    <source>
        <strain evidence="4 5">UHCC 0281</strain>
    </source>
</reference>
<feature type="transmembrane region" description="Helical" evidence="2">
    <location>
        <begin position="76"/>
        <end position="98"/>
    </location>
</feature>
<keyword evidence="5" id="KW-1185">Reference proteome</keyword>
<dbReference type="SUPFAM" id="SSF51621">
    <property type="entry name" value="Phosphoenolpyruvate/pyruvate domain"/>
    <property type="match status" value="1"/>
</dbReference>
<evidence type="ECO:0000256" key="1">
    <source>
        <dbReference type="ARBA" id="ARBA00022723"/>
    </source>
</evidence>
<feature type="transmembrane region" description="Helical" evidence="2">
    <location>
        <begin position="143"/>
        <end position="164"/>
    </location>
</feature>
<feature type="transmembrane region" description="Helical" evidence="2">
    <location>
        <begin position="104"/>
        <end position="131"/>
    </location>
</feature>
<dbReference type="GO" id="GO:0016829">
    <property type="term" value="F:lyase activity"/>
    <property type="evidence" value="ECO:0007669"/>
    <property type="project" value="UniProtKB-KW"/>
</dbReference>